<feature type="chain" id="PRO_5021462052" description="Secreted protein" evidence="2">
    <location>
        <begin position="25"/>
        <end position="152"/>
    </location>
</feature>
<accession>A0A4Z2G830</accession>
<dbReference type="EMBL" id="SRLO01000675">
    <property type="protein sequence ID" value="TNN48964.1"/>
    <property type="molecule type" value="Genomic_DNA"/>
</dbReference>
<gene>
    <name evidence="3" type="ORF">EYF80_040854</name>
</gene>
<keyword evidence="2" id="KW-0732">Signal</keyword>
<evidence type="ECO:0000256" key="2">
    <source>
        <dbReference type="SAM" id="SignalP"/>
    </source>
</evidence>
<dbReference type="Proteomes" id="UP000314294">
    <property type="component" value="Unassembled WGS sequence"/>
</dbReference>
<reference evidence="3 4" key="1">
    <citation type="submission" date="2019-03" db="EMBL/GenBank/DDBJ databases">
        <title>First draft genome of Liparis tanakae, snailfish: a comprehensive survey of snailfish specific genes.</title>
        <authorList>
            <person name="Kim W."/>
            <person name="Song I."/>
            <person name="Jeong J.-H."/>
            <person name="Kim D."/>
            <person name="Kim S."/>
            <person name="Ryu S."/>
            <person name="Song J.Y."/>
            <person name="Lee S.K."/>
        </authorList>
    </citation>
    <scope>NUCLEOTIDE SEQUENCE [LARGE SCALE GENOMIC DNA]</scope>
    <source>
        <tissue evidence="3">Muscle</tissue>
    </source>
</reference>
<feature type="region of interest" description="Disordered" evidence="1">
    <location>
        <begin position="114"/>
        <end position="152"/>
    </location>
</feature>
<protein>
    <recommendedName>
        <fullName evidence="5">Secreted protein</fullName>
    </recommendedName>
</protein>
<organism evidence="3 4">
    <name type="scientific">Liparis tanakae</name>
    <name type="common">Tanaka's snailfish</name>
    <dbReference type="NCBI Taxonomy" id="230148"/>
    <lineage>
        <taxon>Eukaryota</taxon>
        <taxon>Metazoa</taxon>
        <taxon>Chordata</taxon>
        <taxon>Craniata</taxon>
        <taxon>Vertebrata</taxon>
        <taxon>Euteleostomi</taxon>
        <taxon>Actinopterygii</taxon>
        <taxon>Neopterygii</taxon>
        <taxon>Teleostei</taxon>
        <taxon>Neoteleostei</taxon>
        <taxon>Acanthomorphata</taxon>
        <taxon>Eupercaria</taxon>
        <taxon>Perciformes</taxon>
        <taxon>Cottioidei</taxon>
        <taxon>Cottales</taxon>
        <taxon>Liparidae</taxon>
        <taxon>Liparis</taxon>
    </lineage>
</organism>
<feature type="compositionally biased region" description="Low complexity" evidence="1">
    <location>
        <begin position="130"/>
        <end position="152"/>
    </location>
</feature>
<evidence type="ECO:0000313" key="4">
    <source>
        <dbReference type="Proteomes" id="UP000314294"/>
    </source>
</evidence>
<evidence type="ECO:0008006" key="5">
    <source>
        <dbReference type="Google" id="ProtNLM"/>
    </source>
</evidence>
<comment type="caution">
    <text evidence="3">The sequence shown here is derived from an EMBL/GenBank/DDBJ whole genome shotgun (WGS) entry which is preliminary data.</text>
</comment>
<proteinExistence type="predicted"/>
<keyword evidence="4" id="KW-1185">Reference proteome</keyword>
<dbReference type="AlphaFoldDB" id="A0A4Z2G830"/>
<evidence type="ECO:0000313" key="3">
    <source>
        <dbReference type="EMBL" id="TNN48964.1"/>
    </source>
</evidence>
<name>A0A4Z2G830_9TELE</name>
<evidence type="ECO:0000256" key="1">
    <source>
        <dbReference type="SAM" id="MobiDB-lite"/>
    </source>
</evidence>
<sequence>MSQEFLLVGLTWLFAPGDLTGGYGEEERGRVQSLAPTTQWQVCGKCRSVPVLSDKSAASLWQVPLGASTQRQLSGKSVASAARCQYSATSAARCLYSDDSVACLRRVAGSETQVAGQQQANDTRREAVGSSTAPPTSSSSPWLSQTSLLASC</sequence>
<feature type="signal peptide" evidence="2">
    <location>
        <begin position="1"/>
        <end position="24"/>
    </location>
</feature>